<dbReference type="InterPro" id="IPR013149">
    <property type="entry name" value="ADH-like_C"/>
</dbReference>
<name>A0ABP1QKA6_9HEXA</name>
<dbReference type="InterPro" id="IPR020843">
    <property type="entry name" value="ER"/>
</dbReference>
<dbReference type="Gene3D" id="3.90.180.10">
    <property type="entry name" value="Medium-chain alcohol dehydrogenases, catalytic domain"/>
    <property type="match status" value="1"/>
</dbReference>
<dbReference type="InterPro" id="IPR051397">
    <property type="entry name" value="Zn-ADH-like_protein"/>
</dbReference>
<dbReference type="SUPFAM" id="SSF51735">
    <property type="entry name" value="NAD(P)-binding Rossmann-fold domains"/>
    <property type="match status" value="1"/>
</dbReference>
<dbReference type="PANTHER" id="PTHR43677:SF4">
    <property type="entry name" value="QUINONE OXIDOREDUCTASE-LIKE PROTEIN 2"/>
    <property type="match status" value="1"/>
</dbReference>
<gene>
    <name evidence="2" type="ORF">ODALV1_LOCUS10964</name>
</gene>
<organism evidence="2 3">
    <name type="scientific">Orchesella dallaii</name>
    <dbReference type="NCBI Taxonomy" id="48710"/>
    <lineage>
        <taxon>Eukaryota</taxon>
        <taxon>Metazoa</taxon>
        <taxon>Ecdysozoa</taxon>
        <taxon>Arthropoda</taxon>
        <taxon>Hexapoda</taxon>
        <taxon>Collembola</taxon>
        <taxon>Entomobryomorpha</taxon>
        <taxon>Entomobryoidea</taxon>
        <taxon>Orchesellidae</taxon>
        <taxon>Orchesellinae</taxon>
        <taxon>Orchesella</taxon>
    </lineage>
</organism>
<dbReference type="SMART" id="SM00829">
    <property type="entry name" value="PKS_ER"/>
    <property type="match status" value="1"/>
</dbReference>
<dbReference type="InterPro" id="IPR013154">
    <property type="entry name" value="ADH-like_N"/>
</dbReference>
<proteinExistence type="predicted"/>
<dbReference type="Proteomes" id="UP001642540">
    <property type="component" value="Unassembled WGS sequence"/>
</dbReference>
<dbReference type="CDD" id="cd08241">
    <property type="entry name" value="QOR1"/>
    <property type="match status" value="1"/>
</dbReference>
<evidence type="ECO:0000313" key="3">
    <source>
        <dbReference type="Proteomes" id="UP001642540"/>
    </source>
</evidence>
<dbReference type="Pfam" id="PF00107">
    <property type="entry name" value="ADH_zinc_N"/>
    <property type="match status" value="1"/>
</dbReference>
<feature type="domain" description="Enoyl reductase (ER)" evidence="1">
    <location>
        <begin position="57"/>
        <end position="373"/>
    </location>
</feature>
<comment type="caution">
    <text evidence="2">The sequence shown here is derived from an EMBL/GenBank/DDBJ whole genome shotgun (WGS) entry which is preliminary data.</text>
</comment>
<dbReference type="Gene3D" id="3.40.50.720">
    <property type="entry name" value="NAD(P)-binding Rossmann-like Domain"/>
    <property type="match status" value="1"/>
</dbReference>
<dbReference type="InterPro" id="IPR011032">
    <property type="entry name" value="GroES-like_sf"/>
</dbReference>
<dbReference type="PANTHER" id="PTHR43677">
    <property type="entry name" value="SHORT-CHAIN DEHYDROGENASE/REDUCTASE"/>
    <property type="match status" value="1"/>
</dbReference>
<keyword evidence="3" id="KW-1185">Reference proteome</keyword>
<sequence>MGLLSKTFSRAARLFSPKELHCARRLSKSILISTLDVRLVAVRHASSYKAAVLKQAGEPLVIEEVPRKPLKKGEVRVGVYCCGINSIDQWNVSGGEGEKIKLPYVPGYEISGEVLEVKEGDDSPGLKPGQRVIGMHPEFQGGFAEEIIISPKDLWPVNDSLSFEIGATLVNSYATALIALSRRAEVKEGDSVLITGAGGRLGLAAVDLAANVYRCKVIAFCTTNDKAEAVREKGAFATIIQGQQDLLTEVKRANDGIGVKIIIDPVGGNVFKEAIKCLDDEAKIIVTGFASKNIPQIGADELMENSFSVIGVSLDQYRKKKYDVYRDSITEVIEMADEKLIKPYKAEGRYKLEKINEAFEALKNSKTIGKFVINIK</sequence>
<accession>A0ABP1QKA6</accession>
<dbReference type="Pfam" id="PF08240">
    <property type="entry name" value="ADH_N"/>
    <property type="match status" value="1"/>
</dbReference>
<dbReference type="InterPro" id="IPR036291">
    <property type="entry name" value="NAD(P)-bd_dom_sf"/>
</dbReference>
<reference evidence="2 3" key="1">
    <citation type="submission" date="2024-08" db="EMBL/GenBank/DDBJ databases">
        <authorList>
            <person name="Cucini C."/>
            <person name="Frati F."/>
        </authorList>
    </citation>
    <scope>NUCLEOTIDE SEQUENCE [LARGE SCALE GENOMIC DNA]</scope>
</reference>
<evidence type="ECO:0000259" key="1">
    <source>
        <dbReference type="SMART" id="SM00829"/>
    </source>
</evidence>
<dbReference type="EMBL" id="CAXLJM020000033">
    <property type="protein sequence ID" value="CAL8101811.1"/>
    <property type="molecule type" value="Genomic_DNA"/>
</dbReference>
<evidence type="ECO:0000313" key="2">
    <source>
        <dbReference type="EMBL" id="CAL8101811.1"/>
    </source>
</evidence>
<dbReference type="SUPFAM" id="SSF50129">
    <property type="entry name" value="GroES-like"/>
    <property type="match status" value="1"/>
</dbReference>
<protein>
    <recommendedName>
        <fullName evidence="1">Enoyl reductase (ER) domain-containing protein</fullName>
    </recommendedName>
</protein>